<dbReference type="Proteomes" id="UP001174677">
    <property type="component" value="Unassembled WGS sequence"/>
</dbReference>
<organism evidence="1 2">
    <name type="scientific">Hevea brasiliensis</name>
    <name type="common">Para rubber tree</name>
    <name type="synonym">Siphonia brasiliensis</name>
    <dbReference type="NCBI Taxonomy" id="3981"/>
    <lineage>
        <taxon>Eukaryota</taxon>
        <taxon>Viridiplantae</taxon>
        <taxon>Streptophyta</taxon>
        <taxon>Embryophyta</taxon>
        <taxon>Tracheophyta</taxon>
        <taxon>Spermatophyta</taxon>
        <taxon>Magnoliopsida</taxon>
        <taxon>eudicotyledons</taxon>
        <taxon>Gunneridae</taxon>
        <taxon>Pentapetalae</taxon>
        <taxon>rosids</taxon>
        <taxon>fabids</taxon>
        <taxon>Malpighiales</taxon>
        <taxon>Euphorbiaceae</taxon>
        <taxon>Crotonoideae</taxon>
        <taxon>Micrandreae</taxon>
        <taxon>Hevea</taxon>
    </lineage>
</organism>
<protein>
    <submittedName>
        <fullName evidence="1">Uncharacterized protein</fullName>
    </submittedName>
</protein>
<dbReference type="EMBL" id="JARPOI010000088">
    <property type="protein sequence ID" value="KAJ9129966.1"/>
    <property type="molecule type" value="Genomic_DNA"/>
</dbReference>
<name>A0ABQ9KBI7_HEVBR</name>
<dbReference type="SUPFAM" id="SSF101447">
    <property type="entry name" value="Formin homology 2 domain (FH2 domain)"/>
    <property type="match status" value="1"/>
</dbReference>
<proteinExistence type="predicted"/>
<accession>A0ABQ9KBI7</accession>
<comment type="caution">
    <text evidence="1">The sequence shown here is derived from an EMBL/GenBank/DDBJ whole genome shotgun (WGS) entry which is preliminary data.</text>
</comment>
<reference evidence="1 2" key="1">
    <citation type="journal article" date="2023" name="Plant Biotechnol. J.">
        <title>Chromosome-level wild Hevea brasiliensis genome provides new tools for genomic-assisted breeding and valuable loci to elevate rubber yield.</title>
        <authorList>
            <person name="Cheng H."/>
            <person name="Song X."/>
            <person name="Hu Y."/>
            <person name="Wu T."/>
            <person name="Yang Q."/>
            <person name="An Z."/>
            <person name="Feng S."/>
            <person name="Deng Z."/>
            <person name="Wu W."/>
            <person name="Zeng X."/>
            <person name="Tu M."/>
            <person name="Wang X."/>
            <person name="Huang H."/>
        </authorList>
    </citation>
    <scope>NUCLEOTIDE SEQUENCE [LARGE SCALE GENOMIC DNA]</scope>
    <source>
        <strain evidence="1">MT/VB/25A 57/8</strain>
    </source>
</reference>
<evidence type="ECO:0000313" key="2">
    <source>
        <dbReference type="Proteomes" id="UP001174677"/>
    </source>
</evidence>
<gene>
    <name evidence="1" type="ORF">P3X46_035205</name>
</gene>
<keyword evidence="2" id="KW-1185">Reference proteome</keyword>
<sequence length="205" mass="22760">MGALLANLVVRERASRGGRVESLKGPKRSFEVSGETAQALKMSIDARSSYGFSQQHLNPQPFGGVVRKQVPPPPPPPPPPLAAPIMINYLKLDAPKYKERDDPFKYVRAIKMIADKLDANDSRAIQMASLTLKCKKVKECYKSYVEYKKSRRVCTASENSSSDAEGASILNLKQKRWVQYHPKEANIITDGLSQKSFSSLAHISI</sequence>
<evidence type="ECO:0000313" key="1">
    <source>
        <dbReference type="EMBL" id="KAJ9129966.1"/>
    </source>
</evidence>